<gene>
    <name evidence="1" type="ORF">DHETER_LOCUS9398</name>
</gene>
<protein>
    <submittedName>
        <fullName evidence="1">17238_t:CDS:1</fullName>
    </submittedName>
</protein>
<reference evidence="1" key="1">
    <citation type="submission" date="2021-06" db="EMBL/GenBank/DDBJ databases">
        <authorList>
            <person name="Kallberg Y."/>
            <person name="Tangrot J."/>
            <person name="Rosling A."/>
        </authorList>
    </citation>
    <scope>NUCLEOTIDE SEQUENCE</scope>
    <source>
        <strain evidence="1">IL203A</strain>
    </source>
</reference>
<name>A0ACA9NG12_9GLOM</name>
<dbReference type="Proteomes" id="UP000789702">
    <property type="component" value="Unassembled WGS sequence"/>
</dbReference>
<comment type="caution">
    <text evidence="1">The sequence shown here is derived from an EMBL/GenBank/DDBJ whole genome shotgun (WGS) entry which is preliminary data.</text>
</comment>
<proteinExistence type="predicted"/>
<feature type="non-terminal residue" evidence="1">
    <location>
        <position position="1"/>
    </location>
</feature>
<dbReference type="EMBL" id="CAJVPU010016458">
    <property type="protein sequence ID" value="CAG8653196.1"/>
    <property type="molecule type" value="Genomic_DNA"/>
</dbReference>
<organism evidence="1 2">
    <name type="scientific">Dentiscutata heterogama</name>
    <dbReference type="NCBI Taxonomy" id="1316150"/>
    <lineage>
        <taxon>Eukaryota</taxon>
        <taxon>Fungi</taxon>
        <taxon>Fungi incertae sedis</taxon>
        <taxon>Mucoromycota</taxon>
        <taxon>Glomeromycotina</taxon>
        <taxon>Glomeromycetes</taxon>
        <taxon>Diversisporales</taxon>
        <taxon>Gigasporaceae</taxon>
        <taxon>Dentiscutata</taxon>
    </lineage>
</organism>
<sequence length="368" mass="41411">YDLQYAYDPDSGYIYIFGGQSVSNSSEWFNEMIIFDSIHFSWSNMTSYFAPSKRSGHTATLLKSGVIVFIGGWELSGNSSIPTLANMSQIWTYHTRSAEWSLNNAEFINNNTIGSRIYHSAVLAPDEKIIIYGGSNGIGNSKVSPDLAVLNVSSTLFQWSAPNIELLSSTANRSLVGHTAAMLPRPIPNNQVLTIGFICLIQVPIIGWLHINQANASNNSTSISLSILCIIIGAVVLAFIIGFSIIWCYQKYRIKLTLLTQKGTTRQVLRYSDDDNSTKSEEQHHYFDLPSRTFSETPVTTFYNYQQQVFQQQSYHFMMPIDGASYHQSQGNEGNVPVISYVQHDVQPQYVEYDTTHNNYRYPNNNPN</sequence>
<keyword evidence="2" id="KW-1185">Reference proteome</keyword>
<evidence type="ECO:0000313" key="1">
    <source>
        <dbReference type="EMBL" id="CAG8653196.1"/>
    </source>
</evidence>
<accession>A0ACA9NG12</accession>
<evidence type="ECO:0000313" key="2">
    <source>
        <dbReference type="Proteomes" id="UP000789702"/>
    </source>
</evidence>